<keyword evidence="1" id="KW-0812">Transmembrane</keyword>
<dbReference type="Proteomes" id="UP000490535">
    <property type="component" value="Unassembled WGS sequence"/>
</dbReference>
<accession>A0A833TTX4</accession>
<dbReference type="AlphaFoldDB" id="A0A833TTX4"/>
<evidence type="ECO:0000313" key="3">
    <source>
        <dbReference type="Proteomes" id="UP000490535"/>
    </source>
</evidence>
<evidence type="ECO:0000256" key="1">
    <source>
        <dbReference type="SAM" id="Phobius"/>
    </source>
</evidence>
<reference evidence="3" key="1">
    <citation type="journal article" date="2020" name="MBio">
        <title>Horizontal gene transfer to a defensive symbiont with a reduced genome amongst a multipartite beetle microbiome.</title>
        <authorList>
            <person name="Waterworth S.C."/>
            <person name="Florez L.V."/>
            <person name="Rees E.R."/>
            <person name="Hertweck C."/>
            <person name="Kaltenpoth M."/>
            <person name="Kwan J.C."/>
        </authorList>
    </citation>
    <scope>NUCLEOTIDE SEQUENCE [LARGE SCALE GENOMIC DNA]</scope>
</reference>
<organism evidence="2 3">
    <name type="scientific">Acinetobacter bereziniae</name>
    <name type="common">Acinetobacter genomosp. 10</name>
    <dbReference type="NCBI Taxonomy" id="106648"/>
    <lineage>
        <taxon>Bacteria</taxon>
        <taxon>Pseudomonadati</taxon>
        <taxon>Pseudomonadota</taxon>
        <taxon>Gammaproteobacteria</taxon>
        <taxon>Moraxellales</taxon>
        <taxon>Moraxellaceae</taxon>
        <taxon>Acinetobacter</taxon>
    </lineage>
</organism>
<gene>
    <name evidence="2" type="ORF">GAK29_04659</name>
</gene>
<dbReference type="PANTHER" id="PTHR35040">
    <property type="match status" value="1"/>
</dbReference>
<comment type="caution">
    <text evidence="2">The sequence shown here is derived from an EMBL/GenBank/DDBJ whole genome shotgun (WGS) entry which is preliminary data.</text>
</comment>
<protein>
    <submittedName>
        <fullName evidence="2">Uncharacterized protein</fullName>
    </submittedName>
</protein>
<sequence>MKNVKYRFVVYDIFPNGWLISDMTMFVLRSIFFLLLHHLDLSTSVVTNQKIAVPAYFYPANQGAEYWNSITTSAKVALAVLNPASGPGTVKDPAYAKVITDGTKTNRKIVGYVDTGYFGVAGCDNGCKTRNGSKDPKDWTNQVCVVTYCHLKACDN</sequence>
<name>A0A833TTX4_ACIBZ</name>
<keyword evidence="1" id="KW-0472">Membrane</keyword>
<keyword evidence="1" id="KW-1133">Transmembrane helix</keyword>
<dbReference type="Pfam" id="PF12138">
    <property type="entry name" value="Spherulin4"/>
    <property type="match status" value="1"/>
</dbReference>
<feature type="transmembrane region" description="Helical" evidence="1">
    <location>
        <begin position="17"/>
        <end position="36"/>
    </location>
</feature>
<proteinExistence type="predicted"/>
<dbReference type="PANTHER" id="PTHR35040:SF7">
    <property type="entry name" value="FIBRONECTIN TYPE-III DOMAIN-CONTAINING PROTEIN-RELATED"/>
    <property type="match status" value="1"/>
</dbReference>
<dbReference type="EMBL" id="WNDP01000229">
    <property type="protein sequence ID" value="KAF1014364.1"/>
    <property type="molecule type" value="Genomic_DNA"/>
</dbReference>
<dbReference type="InterPro" id="IPR021986">
    <property type="entry name" value="Spherulin4"/>
</dbReference>
<evidence type="ECO:0000313" key="2">
    <source>
        <dbReference type="EMBL" id="KAF1014364.1"/>
    </source>
</evidence>